<accession>A0ABQ4YC06</accession>
<keyword evidence="2" id="KW-1185">Reference proteome</keyword>
<sequence>MEITVVTLVEEQMSLWKVVALEGAEMEPLEPGFELKALKTGRMGSKWVVRLEYLLRGFKAWTLYFNSASWDSWDFLDQKLAAIDR</sequence>
<name>A0ABQ4YC06_9ASTR</name>
<evidence type="ECO:0000313" key="2">
    <source>
        <dbReference type="Proteomes" id="UP001151760"/>
    </source>
</evidence>
<reference evidence="1" key="2">
    <citation type="submission" date="2022-01" db="EMBL/GenBank/DDBJ databases">
        <authorList>
            <person name="Yamashiro T."/>
            <person name="Shiraishi A."/>
            <person name="Satake H."/>
            <person name="Nakayama K."/>
        </authorList>
    </citation>
    <scope>NUCLEOTIDE SEQUENCE</scope>
</reference>
<dbReference type="Proteomes" id="UP001151760">
    <property type="component" value="Unassembled WGS sequence"/>
</dbReference>
<dbReference type="EMBL" id="BQNB010010267">
    <property type="protein sequence ID" value="GJS74945.1"/>
    <property type="molecule type" value="Genomic_DNA"/>
</dbReference>
<proteinExistence type="predicted"/>
<reference evidence="1" key="1">
    <citation type="journal article" date="2022" name="Int. J. Mol. Sci.">
        <title>Draft Genome of Tanacetum Coccineum: Genomic Comparison of Closely Related Tanacetum-Family Plants.</title>
        <authorList>
            <person name="Yamashiro T."/>
            <person name="Shiraishi A."/>
            <person name="Nakayama K."/>
            <person name="Satake H."/>
        </authorList>
    </citation>
    <scope>NUCLEOTIDE SEQUENCE</scope>
</reference>
<comment type="caution">
    <text evidence="1">The sequence shown here is derived from an EMBL/GenBank/DDBJ whole genome shotgun (WGS) entry which is preliminary data.</text>
</comment>
<gene>
    <name evidence="1" type="ORF">Tco_0724826</name>
</gene>
<evidence type="ECO:0000313" key="1">
    <source>
        <dbReference type="EMBL" id="GJS74945.1"/>
    </source>
</evidence>
<organism evidence="1 2">
    <name type="scientific">Tanacetum coccineum</name>
    <dbReference type="NCBI Taxonomy" id="301880"/>
    <lineage>
        <taxon>Eukaryota</taxon>
        <taxon>Viridiplantae</taxon>
        <taxon>Streptophyta</taxon>
        <taxon>Embryophyta</taxon>
        <taxon>Tracheophyta</taxon>
        <taxon>Spermatophyta</taxon>
        <taxon>Magnoliopsida</taxon>
        <taxon>eudicotyledons</taxon>
        <taxon>Gunneridae</taxon>
        <taxon>Pentapetalae</taxon>
        <taxon>asterids</taxon>
        <taxon>campanulids</taxon>
        <taxon>Asterales</taxon>
        <taxon>Asteraceae</taxon>
        <taxon>Asteroideae</taxon>
        <taxon>Anthemideae</taxon>
        <taxon>Anthemidinae</taxon>
        <taxon>Tanacetum</taxon>
    </lineage>
</organism>
<protein>
    <submittedName>
        <fullName evidence="1">Uncharacterized protein</fullName>
    </submittedName>
</protein>